<dbReference type="Gene3D" id="1.40.20.10">
    <property type="entry name" value="CHAD domain"/>
    <property type="match status" value="1"/>
</dbReference>
<reference evidence="3" key="1">
    <citation type="submission" date="2016-10" db="EMBL/GenBank/DDBJ databases">
        <authorList>
            <person name="Varghese N."/>
            <person name="Submissions S."/>
        </authorList>
    </citation>
    <scope>NUCLEOTIDE SEQUENCE [LARGE SCALE GENOMIC DNA]</scope>
    <source>
        <strain evidence="3">CECT 8338</strain>
    </source>
</reference>
<dbReference type="PROSITE" id="PS51708">
    <property type="entry name" value="CHAD"/>
    <property type="match status" value="1"/>
</dbReference>
<dbReference type="InterPro" id="IPR038186">
    <property type="entry name" value="CHAD_dom_sf"/>
</dbReference>
<accession>A0A1H2E8D0</accession>
<dbReference type="STRING" id="1434072.SAMN05216210_0445"/>
<sequence>MPGNSTKPLIRRAEALHRQCALVFANRLQLTPSDVHCLRVSIKELRALWQVLKPFMAKGQADTASREIGRAAKQLAKARDQHVQLKTLDKRIRKAQGAELASLRCARDQLAAQQPEVPEQALLKAEIVSGFIHDRQRWHDLKLSCGKRELMHDGYGRLYRKARKCFHRAAASGNNAEDWHRLRRWVKYLALALPVLADDNKARALAGRYARLARQLGDLNDLDVLATSLKQLPDKNDMSTYQAIALVEQRADVLQSKCHKKSRRLFGQKK</sequence>
<evidence type="ECO:0000259" key="1">
    <source>
        <dbReference type="PROSITE" id="PS51708"/>
    </source>
</evidence>
<proteinExistence type="predicted"/>
<organism evidence="2 3">
    <name type="scientific">Halopseudomonas salegens</name>
    <dbReference type="NCBI Taxonomy" id="1434072"/>
    <lineage>
        <taxon>Bacteria</taxon>
        <taxon>Pseudomonadati</taxon>
        <taxon>Pseudomonadota</taxon>
        <taxon>Gammaproteobacteria</taxon>
        <taxon>Pseudomonadales</taxon>
        <taxon>Pseudomonadaceae</taxon>
        <taxon>Halopseudomonas</taxon>
    </lineage>
</organism>
<dbReference type="PANTHER" id="PTHR39339">
    <property type="entry name" value="SLR1444 PROTEIN"/>
    <property type="match status" value="1"/>
</dbReference>
<dbReference type="RefSeq" id="WP_092383703.1">
    <property type="nucleotide sequence ID" value="NZ_LT629787.1"/>
</dbReference>
<evidence type="ECO:0000313" key="3">
    <source>
        <dbReference type="Proteomes" id="UP000243924"/>
    </source>
</evidence>
<evidence type="ECO:0000313" key="2">
    <source>
        <dbReference type="EMBL" id="SDT91357.1"/>
    </source>
</evidence>
<dbReference type="PANTHER" id="PTHR39339:SF1">
    <property type="entry name" value="CHAD DOMAIN-CONTAINING PROTEIN"/>
    <property type="match status" value="1"/>
</dbReference>
<name>A0A1H2E8D0_9GAMM</name>
<dbReference type="OrthoDB" id="6078058at2"/>
<keyword evidence="3" id="KW-1185">Reference proteome</keyword>
<dbReference type="EMBL" id="LT629787">
    <property type="protein sequence ID" value="SDT91357.1"/>
    <property type="molecule type" value="Genomic_DNA"/>
</dbReference>
<dbReference type="AlphaFoldDB" id="A0A1H2E8D0"/>
<dbReference type="InterPro" id="IPR007899">
    <property type="entry name" value="CHAD_dom"/>
</dbReference>
<dbReference type="Proteomes" id="UP000243924">
    <property type="component" value="Chromosome I"/>
</dbReference>
<dbReference type="SMART" id="SM00880">
    <property type="entry name" value="CHAD"/>
    <property type="match status" value="1"/>
</dbReference>
<protein>
    <submittedName>
        <fullName evidence="2">CHAD domain-containing protein</fullName>
    </submittedName>
</protein>
<gene>
    <name evidence="2" type="ORF">SAMN05216210_0445</name>
</gene>
<dbReference type="Pfam" id="PF05235">
    <property type="entry name" value="CHAD"/>
    <property type="match status" value="1"/>
</dbReference>
<feature type="domain" description="CHAD" evidence="1">
    <location>
        <begin position="1"/>
        <end position="270"/>
    </location>
</feature>